<evidence type="ECO:0000313" key="3">
    <source>
        <dbReference type="EMBL" id="MST96193.1"/>
    </source>
</evidence>
<dbReference type="Gene3D" id="3.30.700.10">
    <property type="entry name" value="Glycoprotein, Type 4 Pilin"/>
    <property type="match status" value="1"/>
</dbReference>
<evidence type="ECO:0000259" key="2">
    <source>
        <dbReference type="Pfam" id="PF07596"/>
    </source>
</evidence>
<dbReference type="AlphaFoldDB" id="A0A844FZ60"/>
<dbReference type="Proteomes" id="UP000435649">
    <property type="component" value="Unassembled WGS sequence"/>
</dbReference>
<dbReference type="InterPro" id="IPR012902">
    <property type="entry name" value="N_methyl_site"/>
</dbReference>
<organism evidence="3 4">
    <name type="scientific">Victivallis lenta</name>
    <dbReference type="NCBI Taxonomy" id="2606640"/>
    <lineage>
        <taxon>Bacteria</taxon>
        <taxon>Pseudomonadati</taxon>
        <taxon>Lentisphaerota</taxon>
        <taxon>Lentisphaeria</taxon>
        <taxon>Victivallales</taxon>
        <taxon>Victivallaceae</taxon>
        <taxon>Victivallis</taxon>
    </lineage>
</organism>
<keyword evidence="1" id="KW-0812">Transmembrane</keyword>
<dbReference type="InterPro" id="IPR045584">
    <property type="entry name" value="Pilin-like"/>
</dbReference>
<gene>
    <name evidence="3" type="ORF">FYJ85_03925</name>
</gene>
<proteinExistence type="predicted"/>
<feature type="domain" description="DUF1559" evidence="2">
    <location>
        <begin position="37"/>
        <end position="78"/>
    </location>
</feature>
<name>A0A844FZ60_9BACT</name>
<dbReference type="SUPFAM" id="SSF54523">
    <property type="entry name" value="Pili subunits"/>
    <property type="match status" value="1"/>
</dbReference>
<keyword evidence="4" id="KW-1185">Reference proteome</keyword>
<dbReference type="InterPro" id="IPR011453">
    <property type="entry name" value="DUF1559"/>
</dbReference>
<dbReference type="Pfam" id="PF07596">
    <property type="entry name" value="SBP_bac_10"/>
    <property type="match status" value="1"/>
</dbReference>
<dbReference type="NCBIfam" id="TIGR02532">
    <property type="entry name" value="IV_pilin_GFxxxE"/>
    <property type="match status" value="1"/>
</dbReference>
<keyword evidence="1" id="KW-0472">Membrane</keyword>
<dbReference type="PANTHER" id="PTHR30093:SF2">
    <property type="entry name" value="TYPE II SECRETION SYSTEM PROTEIN H"/>
    <property type="match status" value="1"/>
</dbReference>
<dbReference type="EMBL" id="VUNS01000003">
    <property type="protein sequence ID" value="MST96193.1"/>
    <property type="molecule type" value="Genomic_DNA"/>
</dbReference>
<keyword evidence="1" id="KW-1133">Transmembrane helix</keyword>
<accession>A0A844FZ60</accession>
<comment type="caution">
    <text evidence="3">The sequence shown here is derived from an EMBL/GenBank/DDBJ whole genome shotgun (WGS) entry which is preliminary data.</text>
</comment>
<sequence>MEIQEIIMKKHFTLIELLVVIAIIAILAGMLLPALNQARERARSTTCLNNLRQTGLAFALYADAFGGTYPVVHTGTFDHHHELTPEVEWFQPLTAAGYDLSYLQCPSDMGFDAENGKQSYVMNSMLTFGRKISTLRRPSFYIVLSERGGDTKESAVEHQCYDAMCDPHEWEHNVAQTRHGSRSNYLFTDGHAALASFAETIGDESIPNNRHFIADWGGDSYFTGHDHGH</sequence>
<evidence type="ECO:0000313" key="4">
    <source>
        <dbReference type="Proteomes" id="UP000435649"/>
    </source>
</evidence>
<reference evidence="3 4" key="1">
    <citation type="submission" date="2019-08" db="EMBL/GenBank/DDBJ databases">
        <title>In-depth cultivation of the pig gut microbiome towards novel bacterial diversity and tailored functional studies.</title>
        <authorList>
            <person name="Wylensek D."/>
            <person name="Hitch T.C.A."/>
            <person name="Clavel T."/>
        </authorList>
    </citation>
    <scope>NUCLEOTIDE SEQUENCE [LARGE SCALE GENOMIC DNA]</scope>
    <source>
        <strain evidence="3 4">BBE-744-WT-12</strain>
    </source>
</reference>
<dbReference type="PANTHER" id="PTHR30093">
    <property type="entry name" value="GENERAL SECRETION PATHWAY PROTEIN G"/>
    <property type="match status" value="1"/>
</dbReference>
<evidence type="ECO:0000256" key="1">
    <source>
        <dbReference type="SAM" id="Phobius"/>
    </source>
</evidence>
<dbReference type="Pfam" id="PF07963">
    <property type="entry name" value="N_methyl"/>
    <property type="match status" value="1"/>
</dbReference>
<protein>
    <submittedName>
        <fullName evidence="3">DUF1559 domain-containing protein</fullName>
    </submittedName>
</protein>
<feature type="transmembrane region" description="Helical" evidence="1">
    <location>
        <begin position="12"/>
        <end position="35"/>
    </location>
</feature>